<feature type="domain" description="Sodium/calcium exchanger membrane region" evidence="7">
    <location>
        <begin position="83"/>
        <end position="235"/>
    </location>
</feature>
<accession>A0ABS4X3Z5</accession>
<comment type="caution">
    <text evidence="8">The sequence shown here is derived from an EMBL/GenBank/DDBJ whole genome shotgun (WGS) entry which is preliminary data.</text>
</comment>
<dbReference type="InterPro" id="IPR052946">
    <property type="entry name" value="Alkaline_pH_Ca-Antiporter"/>
</dbReference>
<name>A0ABS4X3Z5_9MICO</name>
<feature type="transmembrane region" description="Helical" evidence="6">
    <location>
        <begin position="403"/>
        <end position="420"/>
    </location>
</feature>
<feature type="transmembrane region" description="Helical" evidence="6">
    <location>
        <begin position="342"/>
        <end position="366"/>
    </location>
</feature>
<evidence type="ECO:0000256" key="1">
    <source>
        <dbReference type="ARBA" id="ARBA00004141"/>
    </source>
</evidence>
<feature type="domain" description="Sodium/calcium exchanger membrane region" evidence="7">
    <location>
        <begin position="280"/>
        <end position="420"/>
    </location>
</feature>
<feature type="transmembrane region" description="Helical" evidence="6">
    <location>
        <begin position="78"/>
        <end position="98"/>
    </location>
</feature>
<keyword evidence="2 6" id="KW-0812">Transmembrane</keyword>
<feature type="transmembrane region" description="Helical" evidence="6">
    <location>
        <begin position="275"/>
        <end position="292"/>
    </location>
</feature>
<evidence type="ECO:0000256" key="4">
    <source>
        <dbReference type="ARBA" id="ARBA00023136"/>
    </source>
</evidence>
<evidence type="ECO:0000259" key="7">
    <source>
        <dbReference type="Pfam" id="PF01699"/>
    </source>
</evidence>
<feature type="transmembrane region" description="Helical" evidence="6">
    <location>
        <begin position="151"/>
        <end position="172"/>
    </location>
</feature>
<dbReference type="PANTHER" id="PTHR37958">
    <property type="entry name" value="SODIUM-POTASSIUM/PROTON ANTIPORTER CHAA"/>
    <property type="match status" value="1"/>
</dbReference>
<dbReference type="InterPro" id="IPR004837">
    <property type="entry name" value="NaCa_Exmemb"/>
</dbReference>
<feature type="transmembrane region" description="Helical" evidence="6">
    <location>
        <begin position="119"/>
        <end position="139"/>
    </location>
</feature>
<feature type="transmembrane region" description="Helical" evidence="6">
    <location>
        <begin position="211"/>
        <end position="232"/>
    </location>
</feature>
<feature type="transmembrane region" description="Helical" evidence="6">
    <location>
        <begin position="54"/>
        <end position="72"/>
    </location>
</feature>
<evidence type="ECO:0000256" key="6">
    <source>
        <dbReference type="SAM" id="Phobius"/>
    </source>
</evidence>
<keyword evidence="3 6" id="KW-1133">Transmembrane helix</keyword>
<proteinExistence type="predicted"/>
<reference evidence="8 9" key="1">
    <citation type="submission" date="2021-03" db="EMBL/GenBank/DDBJ databases">
        <title>Sequencing the genomes of 1000 actinobacteria strains.</title>
        <authorList>
            <person name="Klenk H.-P."/>
        </authorList>
    </citation>
    <scope>NUCLEOTIDE SEQUENCE [LARGE SCALE GENOMIC DNA]</scope>
    <source>
        <strain evidence="8 9">DSM 14566</strain>
    </source>
</reference>
<dbReference type="PANTHER" id="PTHR37958:SF1">
    <property type="entry name" value="SODIUM-POTASSIUM_PROTON ANTIPORTER CHAA"/>
    <property type="match status" value="1"/>
</dbReference>
<protein>
    <submittedName>
        <fullName evidence="8">Ca2+:H+ antiporter</fullName>
    </submittedName>
</protein>
<dbReference type="Proteomes" id="UP001519290">
    <property type="component" value="Unassembled WGS sequence"/>
</dbReference>
<evidence type="ECO:0000313" key="9">
    <source>
        <dbReference type="Proteomes" id="UP001519290"/>
    </source>
</evidence>
<evidence type="ECO:0000256" key="5">
    <source>
        <dbReference type="SAM" id="MobiDB-lite"/>
    </source>
</evidence>
<evidence type="ECO:0000256" key="3">
    <source>
        <dbReference type="ARBA" id="ARBA00022989"/>
    </source>
</evidence>
<evidence type="ECO:0000256" key="2">
    <source>
        <dbReference type="ARBA" id="ARBA00022692"/>
    </source>
</evidence>
<sequence>MSPADRRRRGRDDPVAGTPARTASELEAHTVPSPDRSPALTGRRLLPTLLTPDALVRLVLGWASVAAMVVAAPDPGALSGPVLLLLLAAIVSVIVVAAGGVVQQAEALAHRLGDPYGTLVLTLSIVVIEVVLIAAVMLGPGEHATIARDSVMAVSMIIMNLALGICLLAAGIRHGGLTANRAGTATYLVLLTALGGLTFALPALVGGDGSFAPVQAAVVAVATVVLYGAFLWRQTGVRAADFQEVGVATEHDNPAQEDARSVPLAAVLRTHHRELLARALLLVATVLPIVLLSHDMAGLLDDGLARLGAPGALGGVLIAMIVFTPESITAVRAALGGEIQRVVNLCHGALVSTFGLTIPTVLVIGLLTGQQVVLAESWVNLLLLGATLVVSAVTTAAPRTRSIHGVIHLVLFAVYALALFV</sequence>
<feature type="transmembrane region" description="Helical" evidence="6">
    <location>
        <begin position="378"/>
        <end position="396"/>
    </location>
</feature>
<keyword evidence="9" id="KW-1185">Reference proteome</keyword>
<feature type="region of interest" description="Disordered" evidence="5">
    <location>
        <begin position="1"/>
        <end position="39"/>
    </location>
</feature>
<feature type="transmembrane region" description="Helical" evidence="6">
    <location>
        <begin position="312"/>
        <end position="335"/>
    </location>
</feature>
<dbReference type="RefSeq" id="WP_377783755.1">
    <property type="nucleotide sequence ID" value="NZ_BAAAJW010000005.1"/>
</dbReference>
<feature type="transmembrane region" description="Helical" evidence="6">
    <location>
        <begin position="184"/>
        <end position="205"/>
    </location>
</feature>
<dbReference type="EMBL" id="JAGIOD010000002">
    <property type="protein sequence ID" value="MBP2383118.1"/>
    <property type="molecule type" value="Genomic_DNA"/>
</dbReference>
<keyword evidence="4 6" id="KW-0472">Membrane</keyword>
<gene>
    <name evidence="8" type="ORF">JOF43_003107</name>
</gene>
<evidence type="ECO:0000313" key="8">
    <source>
        <dbReference type="EMBL" id="MBP2383118.1"/>
    </source>
</evidence>
<comment type="subcellular location">
    <subcellularLocation>
        <location evidence="1">Membrane</location>
        <topology evidence="1">Multi-pass membrane protein</topology>
    </subcellularLocation>
</comment>
<organism evidence="8 9">
    <name type="scientific">Brachybacterium sacelli</name>
    <dbReference type="NCBI Taxonomy" id="173364"/>
    <lineage>
        <taxon>Bacteria</taxon>
        <taxon>Bacillati</taxon>
        <taxon>Actinomycetota</taxon>
        <taxon>Actinomycetes</taxon>
        <taxon>Micrococcales</taxon>
        <taxon>Dermabacteraceae</taxon>
        <taxon>Brachybacterium</taxon>
    </lineage>
</organism>
<dbReference type="Pfam" id="PF01699">
    <property type="entry name" value="Na_Ca_ex"/>
    <property type="match status" value="2"/>
</dbReference>